<dbReference type="EMBL" id="JASJEX010000001">
    <property type="protein sequence ID" value="MDJ1128710.1"/>
    <property type="molecule type" value="Genomic_DNA"/>
</dbReference>
<keyword evidence="5" id="KW-1185">Reference proteome</keyword>
<feature type="transmembrane region" description="Helical" evidence="1">
    <location>
        <begin position="84"/>
        <end position="106"/>
    </location>
</feature>
<evidence type="ECO:0000259" key="2">
    <source>
        <dbReference type="Pfam" id="PF07853"/>
    </source>
</evidence>
<dbReference type="PANTHER" id="PTHR37810">
    <property type="entry name" value="IMMUNITY PROTEIN SDPI"/>
    <property type="match status" value="1"/>
</dbReference>
<keyword evidence="1" id="KW-0472">Membrane</keyword>
<keyword evidence="1" id="KW-0812">Transmembrane</keyword>
<evidence type="ECO:0000259" key="3">
    <source>
        <dbReference type="Pfam" id="PF19124"/>
    </source>
</evidence>
<dbReference type="Pfam" id="PF07853">
    <property type="entry name" value="DUF1648"/>
    <property type="match status" value="1"/>
</dbReference>
<dbReference type="Proteomes" id="UP001431693">
    <property type="component" value="Unassembled WGS sequence"/>
</dbReference>
<evidence type="ECO:0000313" key="4">
    <source>
        <dbReference type="EMBL" id="MDJ1128710.1"/>
    </source>
</evidence>
<proteinExistence type="predicted"/>
<name>A0ABT6ZI32_9ACTN</name>
<dbReference type="PANTHER" id="PTHR37810:SF9">
    <property type="entry name" value="MEMBRANE PROTEIN"/>
    <property type="match status" value="1"/>
</dbReference>
<evidence type="ECO:0000313" key="5">
    <source>
        <dbReference type="Proteomes" id="UP001431693"/>
    </source>
</evidence>
<protein>
    <submittedName>
        <fullName evidence="4">DUF1648 domain-containing protein</fullName>
    </submittedName>
</protein>
<feature type="domain" description="DUF1648" evidence="2">
    <location>
        <begin position="152"/>
        <end position="198"/>
    </location>
</feature>
<gene>
    <name evidence="4" type="ORF">QJ043_01230</name>
</gene>
<sequence length="373" mass="40301">MKMLIVVLLVGAVALCGALMASTPWLMPATEAFAVTVPSSARENPAIRQWRRSYCLGAVVLTVVGSLIALGSCTFLADADENAVAFLWLYCLAAALPLVGCFGLMLHYRRKVQALKASQGWHAAVQQSTAVIDEPEVPRPVSMWWNLLYVPLVLVTVGLVVFNYDKIPGQIPMHVGFDGTVTNYVPKTPLSAGFPVIMEVFLGVIFAFSLWTIRRSRKAVDPDRPQTSAYAYGLFAHAQGVFLLVMGLVITGACGVLMALSSFGAITMASAAIIVTLLTILACAGGVVLAVVYGQNGSRVFRRLEGTDAMPADNDEHWKLGVFYVNRDDPAVFVPERFGVGWTCNWGRPLAWGFLGGMVLLCVVLCWLCFAMG</sequence>
<feature type="transmembrane region" description="Helical" evidence="1">
    <location>
        <begin position="350"/>
        <end position="370"/>
    </location>
</feature>
<feature type="domain" description="DUF5808" evidence="3">
    <location>
        <begin position="327"/>
        <end position="352"/>
    </location>
</feature>
<organism evidence="4 5">
    <name type="scientific">Kribbibacterium absianum</name>
    <dbReference type="NCBI Taxonomy" id="3044210"/>
    <lineage>
        <taxon>Bacteria</taxon>
        <taxon>Bacillati</taxon>
        <taxon>Actinomycetota</taxon>
        <taxon>Coriobacteriia</taxon>
        <taxon>Coriobacteriales</taxon>
        <taxon>Kribbibacteriaceae</taxon>
        <taxon>Kribbibacterium</taxon>
    </lineage>
</organism>
<keyword evidence="1" id="KW-1133">Transmembrane helix</keyword>
<evidence type="ECO:0000256" key="1">
    <source>
        <dbReference type="SAM" id="Phobius"/>
    </source>
</evidence>
<feature type="transmembrane region" description="Helical" evidence="1">
    <location>
        <begin position="143"/>
        <end position="164"/>
    </location>
</feature>
<dbReference type="InterPro" id="IPR012867">
    <property type="entry name" value="DUF1648"/>
</dbReference>
<dbReference type="RefSeq" id="WP_283712351.1">
    <property type="nucleotide sequence ID" value="NZ_JASJEW010000001.1"/>
</dbReference>
<feature type="transmembrane region" description="Helical" evidence="1">
    <location>
        <begin position="196"/>
        <end position="214"/>
    </location>
</feature>
<reference evidence="4" key="1">
    <citation type="submission" date="2023-05" db="EMBL/GenBank/DDBJ databases">
        <title>[olsenella] sp. nov., isolated from a pig farm feces dump.</title>
        <authorList>
            <person name="Chang Y.-H."/>
        </authorList>
    </citation>
    <scope>NUCLEOTIDE SEQUENCE</scope>
    <source>
        <strain evidence="4">YH-ols2217</strain>
    </source>
</reference>
<accession>A0ABT6ZI32</accession>
<comment type="caution">
    <text evidence="4">The sequence shown here is derived from an EMBL/GenBank/DDBJ whole genome shotgun (WGS) entry which is preliminary data.</text>
</comment>
<feature type="transmembrane region" description="Helical" evidence="1">
    <location>
        <begin position="272"/>
        <end position="293"/>
    </location>
</feature>
<feature type="transmembrane region" description="Helical" evidence="1">
    <location>
        <begin position="58"/>
        <end position="77"/>
    </location>
</feature>
<feature type="transmembrane region" description="Helical" evidence="1">
    <location>
        <begin position="234"/>
        <end position="260"/>
    </location>
</feature>
<dbReference type="InterPro" id="IPR043831">
    <property type="entry name" value="DUF5808"/>
</dbReference>
<dbReference type="Pfam" id="PF19124">
    <property type="entry name" value="DUF5808"/>
    <property type="match status" value="1"/>
</dbReference>